<dbReference type="InterPro" id="IPR003265">
    <property type="entry name" value="HhH-GPD_domain"/>
</dbReference>
<dbReference type="PANTHER" id="PTHR42944:SF1">
    <property type="entry name" value="ADENINE DNA GLYCOSYLASE"/>
    <property type="match status" value="1"/>
</dbReference>
<feature type="region of interest" description="Disordered" evidence="15">
    <location>
        <begin position="1"/>
        <end position="44"/>
    </location>
</feature>
<evidence type="ECO:0000256" key="8">
    <source>
        <dbReference type="ARBA" id="ARBA00022763"/>
    </source>
</evidence>
<dbReference type="KEGG" id="mamo:A6B35_11940"/>
<comment type="cofactor">
    <cofactor evidence="14">
        <name>[4Fe-4S] cluster</name>
        <dbReference type="ChEBI" id="CHEBI:49883"/>
    </cofactor>
    <text evidence="14">Binds 1 [4Fe-4S] cluster.</text>
</comment>
<dbReference type="Gene3D" id="1.10.1670.10">
    <property type="entry name" value="Helix-hairpin-Helix base-excision DNA repair enzymes (C-terminal)"/>
    <property type="match status" value="1"/>
</dbReference>
<evidence type="ECO:0000256" key="12">
    <source>
        <dbReference type="ARBA" id="ARBA00023204"/>
    </source>
</evidence>
<dbReference type="InterPro" id="IPR011257">
    <property type="entry name" value="DNA_glycosylase"/>
</dbReference>
<dbReference type="InterPro" id="IPR023170">
    <property type="entry name" value="HhH_base_excis_C"/>
</dbReference>
<dbReference type="eggNOG" id="COG1194">
    <property type="taxonomic scope" value="Bacteria"/>
</dbReference>
<keyword evidence="9" id="KW-0378">Hydrolase</keyword>
<dbReference type="OrthoDB" id="9802365at2"/>
<dbReference type="Pfam" id="PF00633">
    <property type="entry name" value="HHH"/>
    <property type="match status" value="1"/>
</dbReference>
<dbReference type="AlphaFoldDB" id="G6YKJ6"/>
<dbReference type="CDD" id="cd00056">
    <property type="entry name" value="ENDO3c"/>
    <property type="match status" value="1"/>
</dbReference>
<accession>G6YKJ6</accession>
<dbReference type="InterPro" id="IPR003651">
    <property type="entry name" value="Endonuclease3_FeS-loop_motif"/>
</dbReference>
<dbReference type="SMART" id="SM00478">
    <property type="entry name" value="ENDO3c"/>
    <property type="match status" value="1"/>
</dbReference>
<dbReference type="InterPro" id="IPR000445">
    <property type="entry name" value="HhH_motif"/>
</dbReference>
<dbReference type="PANTHER" id="PTHR42944">
    <property type="entry name" value="ADENINE DNA GLYCOSYLASE"/>
    <property type="match status" value="1"/>
</dbReference>
<feature type="compositionally biased region" description="Low complexity" evidence="15">
    <location>
        <begin position="12"/>
        <end position="26"/>
    </location>
</feature>
<dbReference type="GO" id="GO:0032357">
    <property type="term" value="F:oxidized purine DNA binding"/>
    <property type="evidence" value="ECO:0007669"/>
    <property type="project" value="TreeGrafter"/>
</dbReference>
<dbReference type="GO" id="GO:0000701">
    <property type="term" value="F:purine-specific mismatch base pair DNA N-glycosylase activity"/>
    <property type="evidence" value="ECO:0007669"/>
    <property type="project" value="UniProtKB-EC"/>
</dbReference>
<dbReference type="NCBIfam" id="TIGR01084">
    <property type="entry name" value="mutY"/>
    <property type="match status" value="1"/>
</dbReference>
<keyword evidence="18" id="KW-1185">Reference proteome</keyword>
<dbReference type="InterPro" id="IPR004036">
    <property type="entry name" value="Endonuclease-III-like_CS2"/>
</dbReference>
<evidence type="ECO:0000259" key="16">
    <source>
        <dbReference type="SMART" id="SM00478"/>
    </source>
</evidence>
<dbReference type="EMBL" id="AGSN01000237">
    <property type="protein sequence ID" value="EHH03681.1"/>
    <property type="molecule type" value="Genomic_DNA"/>
</dbReference>
<dbReference type="SMART" id="SM00525">
    <property type="entry name" value="FES"/>
    <property type="match status" value="1"/>
</dbReference>
<dbReference type="InterPro" id="IPR005760">
    <property type="entry name" value="A/G_AdeGlyc_MutY"/>
</dbReference>
<dbReference type="InterPro" id="IPR015797">
    <property type="entry name" value="NUDIX_hydrolase-like_dom_sf"/>
</dbReference>
<feature type="compositionally biased region" description="Low complexity" evidence="15">
    <location>
        <begin position="33"/>
        <end position="42"/>
    </location>
</feature>
<evidence type="ECO:0000256" key="7">
    <source>
        <dbReference type="ARBA" id="ARBA00022723"/>
    </source>
</evidence>
<dbReference type="CDD" id="cd03431">
    <property type="entry name" value="NUDIX_DNA_Glycosylase_C-MutY"/>
    <property type="match status" value="1"/>
</dbReference>
<evidence type="ECO:0000256" key="1">
    <source>
        <dbReference type="ARBA" id="ARBA00000843"/>
    </source>
</evidence>
<keyword evidence="11" id="KW-0411">Iron-sulfur</keyword>
<dbReference type="InterPro" id="IPR029119">
    <property type="entry name" value="MutY_C"/>
</dbReference>
<organism evidence="17 18">
    <name type="scientific">Mesorhizobium amorphae CCNWGS0123</name>
    <dbReference type="NCBI Taxonomy" id="1082933"/>
    <lineage>
        <taxon>Bacteria</taxon>
        <taxon>Pseudomonadati</taxon>
        <taxon>Pseudomonadota</taxon>
        <taxon>Alphaproteobacteria</taxon>
        <taxon>Hyphomicrobiales</taxon>
        <taxon>Phyllobacteriaceae</taxon>
        <taxon>Mesorhizobium</taxon>
    </lineage>
</organism>
<name>G6YKJ6_9HYPH</name>
<dbReference type="GO" id="GO:0034039">
    <property type="term" value="F:8-oxo-7,8-dihydroguanine DNA N-glycosylase activity"/>
    <property type="evidence" value="ECO:0007669"/>
    <property type="project" value="TreeGrafter"/>
</dbReference>
<evidence type="ECO:0000256" key="15">
    <source>
        <dbReference type="SAM" id="MobiDB-lite"/>
    </source>
</evidence>
<dbReference type="PATRIC" id="fig|1082933.3.peg.6330"/>
<dbReference type="Proteomes" id="UP000002949">
    <property type="component" value="Unassembled WGS sequence"/>
</dbReference>
<protein>
    <recommendedName>
        <fullName evidence="5 14">Adenine DNA glycosylase</fullName>
        <ecNumber evidence="4 14">3.2.2.31</ecNumber>
    </recommendedName>
</protein>
<evidence type="ECO:0000256" key="10">
    <source>
        <dbReference type="ARBA" id="ARBA00023004"/>
    </source>
</evidence>
<dbReference type="SUPFAM" id="SSF55811">
    <property type="entry name" value="Nudix"/>
    <property type="match status" value="1"/>
</dbReference>
<evidence type="ECO:0000256" key="14">
    <source>
        <dbReference type="RuleBase" id="RU365096"/>
    </source>
</evidence>
<dbReference type="PROSITE" id="PS01155">
    <property type="entry name" value="ENDONUCLEASE_III_2"/>
    <property type="match status" value="1"/>
</dbReference>
<dbReference type="Gene3D" id="1.10.340.30">
    <property type="entry name" value="Hypothetical protein, domain 2"/>
    <property type="match status" value="1"/>
</dbReference>
<evidence type="ECO:0000256" key="13">
    <source>
        <dbReference type="ARBA" id="ARBA00023295"/>
    </source>
</evidence>
<dbReference type="Gene3D" id="3.90.79.10">
    <property type="entry name" value="Nucleoside Triphosphate Pyrophosphohydrolase"/>
    <property type="match status" value="1"/>
</dbReference>
<evidence type="ECO:0000256" key="6">
    <source>
        <dbReference type="ARBA" id="ARBA00022485"/>
    </source>
</evidence>
<keyword evidence="12" id="KW-0234">DNA repair</keyword>
<dbReference type="RefSeq" id="WP_006206319.1">
    <property type="nucleotide sequence ID" value="NZ_AGSN01000237.1"/>
</dbReference>
<dbReference type="GO" id="GO:0051539">
    <property type="term" value="F:4 iron, 4 sulfur cluster binding"/>
    <property type="evidence" value="ECO:0007669"/>
    <property type="project" value="UniProtKB-UniRule"/>
</dbReference>
<keyword evidence="6" id="KW-0004">4Fe-4S</keyword>
<evidence type="ECO:0000256" key="5">
    <source>
        <dbReference type="ARBA" id="ARBA00022023"/>
    </source>
</evidence>
<dbReference type="FunFam" id="1.10.340.30:FF:000002">
    <property type="entry name" value="Adenine DNA glycosylase"/>
    <property type="match status" value="1"/>
</dbReference>
<dbReference type="EC" id="3.2.2.31" evidence="4 14"/>
<reference evidence="17 18" key="1">
    <citation type="journal article" date="2012" name="J. Bacteriol.">
        <title>Draft Genome Sequence of Plant Growth-Promoting Rhizobium Mesorhizobium amorphae, Isolated from Zinc-Lead Mine Tailings.</title>
        <authorList>
            <person name="Hao X."/>
            <person name="Lin Y."/>
            <person name="Johnstone L."/>
            <person name="Baltrus D.A."/>
            <person name="Miller S.J."/>
            <person name="Wei G."/>
            <person name="Rensing C."/>
        </authorList>
    </citation>
    <scope>NUCLEOTIDE SEQUENCE [LARGE SCALE GENOMIC DNA]</scope>
    <source>
        <strain evidence="17 18">CCNWGS0123</strain>
    </source>
</reference>
<evidence type="ECO:0000256" key="11">
    <source>
        <dbReference type="ARBA" id="ARBA00023014"/>
    </source>
</evidence>
<proteinExistence type="inferred from homology"/>
<evidence type="ECO:0000256" key="3">
    <source>
        <dbReference type="ARBA" id="ARBA00008343"/>
    </source>
</evidence>
<dbReference type="SUPFAM" id="SSF48150">
    <property type="entry name" value="DNA-glycosylase"/>
    <property type="match status" value="1"/>
</dbReference>
<evidence type="ECO:0000256" key="2">
    <source>
        <dbReference type="ARBA" id="ARBA00002933"/>
    </source>
</evidence>
<keyword evidence="7" id="KW-0479">Metal-binding</keyword>
<dbReference type="STRING" id="1082933.A6B35_11940"/>
<keyword evidence="10 14" id="KW-0408">Iron</keyword>
<evidence type="ECO:0000256" key="9">
    <source>
        <dbReference type="ARBA" id="ARBA00022801"/>
    </source>
</evidence>
<comment type="catalytic activity">
    <reaction evidence="1 14">
        <text>Hydrolyzes free adenine bases from 7,8-dihydro-8-oxoguanine:adenine mismatched double-stranded DNA, leaving an apurinic site.</text>
        <dbReference type="EC" id="3.2.2.31"/>
    </reaction>
</comment>
<dbReference type="Pfam" id="PF14815">
    <property type="entry name" value="NUDIX_4"/>
    <property type="match status" value="1"/>
</dbReference>
<feature type="domain" description="HhH-GPD" evidence="16">
    <location>
        <begin position="88"/>
        <end position="236"/>
    </location>
</feature>
<evidence type="ECO:0000313" key="18">
    <source>
        <dbReference type="Proteomes" id="UP000002949"/>
    </source>
</evidence>
<dbReference type="GO" id="GO:0046872">
    <property type="term" value="F:metal ion binding"/>
    <property type="evidence" value="ECO:0007669"/>
    <property type="project" value="UniProtKB-UniRule"/>
</dbReference>
<gene>
    <name evidence="17" type="ORF">MEA186_32655</name>
</gene>
<sequence length="405" mass="43027">MAPLAQPRKTASGESGKAASGESGRSASKDSSKAASGDSSKAGSGGIAPHLLAWYDAHHRELPWRIAPRALASGTKPNPYRVWLSEVMLQQTTVEAVKAYFRAFVEKWPDVEALAAASTEDVMKAWAGLGYYSRARNLKACADLVARRGGSFPDSEASLRELPGIGAYTAAAIAAIAFDRPAAVVDGNVERVVSRLFSIATPLSEAKPEIRALVERMVPDKRPGDFAQAMMDLGATICTPRRPNCMLCPLRADCSAILSGDPERFPVRLPKAEKPLRRGAAFVAVRGDGAILLRKRPDKGLLGGMTEVPTTNWTARVDGATTAAAAPFAADWRRAGQIAHVFTHFALDLDVFQAQVSGDTPAGHFWSLPSDISGEALPTVMKKAIEAAIPGATKKPSPHTAKRPA</sequence>
<dbReference type="GO" id="GO:0006298">
    <property type="term" value="P:mismatch repair"/>
    <property type="evidence" value="ECO:0007669"/>
    <property type="project" value="TreeGrafter"/>
</dbReference>
<comment type="similarity">
    <text evidence="3 14">Belongs to the Nth/MutY family.</text>
</comment>
<evidence type="ECO:0000313" key="17">
    <source>
        <dbReference type="EMBL" id="EHH03681.1"/>
    </source>
</evidence>
<keyword evidence="8 14" id="KW-0227">DNA damage</keyword>
<evidence type="ECO:0000256" key="4">
    <source>
        <dbReference type="ARBA" id="ARBA00012045"/>
    </source>
</evidence>
<keyword evidence="13 14" id="KW-0326">Glycosidase</keyword>
<comment type="function">
    <text evidence="2">Adenine glycosylase active on G-A mispairs. MutY also corrects error-prone DNA synthesis past GO lesions which are due to the oxidatively damaged form of guanine: 7,8-dihydro-8-oxoguanine (8-oxo-dGTP).</text>
</comment>
<dbReference type="InterPro" id="IPR044298">
    <property type="entry name" value="MIG/MutY"/>
</dbReference>
<dbReference type="GO" id="GO:0006284">
    <property type="term" value="P:base-excision repair"/>
    <property type="evidence" value="ECO:0007669"/>
    <property type="project" value="UniProtKB-UniRule"/>
</dbReference>
<dbReference type="GO" id="GO:0035485">
    <property type="term" value="F:adenine/guanine mispair binding"/>
    <property type="evidence" value="ECO:0007669"/>
    <property type="project" value="TreeGrafter"/>
</dbReference>
<dbReference type="Pfam" id="PF00730">
    <property type="entry name" value="HhH-GPD"/>
    <property type="match status" value="1"/>
</dbReference>